<name>A0A014M1H8_9GAMM</name>
<dbReference type="GO" id="GO:0016874">
    <property type="term" value="F:ligase activity"/>
    <property type="evidence" value="ECO:0007669"/>
    <property type="project" value="UniProtKB-KW"/>
</dbReference>
<dbReference type="GO" id="GO:0004113">
    <property type="term" value="F:2',3'-cyclic-nucleotide 3'-phosphodiesterase activity"/>
    <property type="evidence" value="ECO:0007669"/>
    <property type="project" value="InterPro"/>
</dbReference>
<evidence type="ECO:0000256" key="1">
    <source>
        <dbReference type="ARBA" id="ARBA00022801"/>
    </source>
</evidence>
<keyword evidence="1 2" id="KW-0378">Hydrolase</keyword>
<dbReference type="EC" id="3.1.4.58" evidence="2"/>
<dbReference type="Pfam" id="PF13563">
    <property type="entry name" value="2_5_RNA_ligase2"/>
    <property type="match status" value="1"/>
</dbReference>
<dbReference type="PANTHER" id="PTHR35561">
    <property type="entry name" value="RNA 2',3'-CYCLIC PHOSPHODIESTERASE"/>
    <property type="match status" value="1"/>
</dbReference>
<comment type="caution">
    <text evidence="2">Lacks conserved residue(s) required for the propagation of feature annotation.</text>
</comment>
<dbReference type="HAMAP" id="MF_01940">
    <property type="entry name" value="RNA_CPDase"/>
    <property type="match status" value="1"/>
</dbReference>
<dbReference type="OrthoDB" id="7061261at2"/>
<dbReference type="EMBL" id="JFHN01000045">
    <property type="protein sequence ID" value="EXU75681.1"/>
    <property type="molecule type" value="Genomic_DNA"/>
</dbReference>
<dbReference type="NCBIfam" id="TIGR02258">
    <property type="entry name" value="2_5_ligase"/>
    <property type="match status" value="1"/>
</dbReference>
<reference evidence="3 4" key="1">
    <citation type="submission" date="2014-02" db="EMBL/GenBank/DDBJ databases">
        <title>Draft genome of Erwinia mallotivora strain BT-MARDI, a papaya dieback pathogen.</title>
        <authorList>
            <person name="Redzuan R."/>
            <person name="Abu Bakar N."/>
            <person name="Badrun R."/>
            <person name="Mohd Raih M.F."/>
            <person name="Rozano L."/>
            <person name="Mat Amin N."/>
        </authorList>
    </citation>
    <scope>NUCLEOTIDE SEQUENCE [LARGE SCALE GENOMIC DNA]</scope>
    <source>
        <strain evidence="3 4">BT-MARDI</strain>
    </source>
</reference>
<accession>A0A014M1H8</accession>
<comment type="caution">
    <text evidence="3">The sequence shown here is derived from an EMBL/GenBank/DDBJ whole genome shotgun (WGS) entry which is preliminary data.</text>
</comment>
<comment type="function">
    <text evidence="2">Hydrolyzes RNA 2',3'-cyclic phosphodiester to an RNA 2'-phosphomonoester.</text>
</comment>
<sequence>MSEQKRLFFGISLPQEVGQSIVKWRADNFAAEAGRPSEAARLTLTLAWPGEVSSEKSIVLQQQAARIRQPGFTLTLDDAGHWPGVGLVWLGPKRAPRGLLQLAEMLRSQAARCGCYQSPQPFHPHITLLRNAVRPVALPPRNFQWSFRVERFALFESIYSRGRTRYKQVADWALHQEE</sequence>
<evidence type="ECO:0000313" key="3">
    <source>
        <dbReference type="EMBL" id="EXU75681.1"/>
    </source>
</evidence>
<dbReference type="InterPro" id="IPR009097">
    <property type="entry name" value="Cyclic_Pdiesterase"/>
</dbReference>
<evidence type="ECO:0000256" key="2">
    <source>
        <dbReference type="HAMAP-Rule" id="MF_01940"/>
    </source>
</evidence>
<dbReference type="InterPro" id="IPR004175">
    <property type="entry name" value="RNA_CPDase"/>
</dbReference>
<dbReference type="SUPFAM" id="SSF55144">
    <property type="entry name" value="LigT-like"/>
    <property type="match status" value="1"/>
</dbReference>
<dbReference type="GO" id="GO:0008664">
    <property type="term" value="F:RNA 2',3'-cyclic 3'-phosphodiesterase activity"/>
    <property type="evidence" value="ECO:0007669"/>
    <property type="project" value="UniProtKB-EC"/>
</dbReference>
<proteinExistence type="inferred from homology"/>
<feature type="short sequence motif" description="HXTX 2" evidence="2">
    <location>
        <begin position="125"/>
        <end position="128"/>
    </location>
</feature>
<keyword evidence="4" id="KW-1185">Reference proteome</keyword>
<gene>
    <name evidence="3" type="ORF">BG55_11135</name>
</gene>
<dbReference type="NCBIfam" id="NF011704">
    <property type="entry name" value="PRK15124.1"/>
    <property type="match status" value="1"/>
</dbReference>
<comment type="catalytic activity">
    <reaction evidence="2">
        <text>a 3'-end 2',3'-cyclophospho-ribonucleotide-RNA + H2O = a 3'-end 2'-phospho-ribonucleotide-RNA + H(+)</text>
        <dbReference type="Rhea" id="RHEA:11828"/>
        <dbReference type="Rhea" id="RHEA-COMP:10464"/>
        <dbReference type="Rhea" id="RHEA-COMP:17353"/>
        <dbReference type="ChEBI" id="CHEBI:15377"/>
        <dbReference type="ChEBI" id="CHEBI:15378"/>
        <dbReference type="ChEBI" id="CHEBI:83064"/>
        <dbReference type="ChEBI" id="CHEBI:173113"/>
        <dbReference type="EC" id="3.1.4.58"/>
    </reaction>
</comment>
<dbReference type="PATRIC" id="fig|69222.5.peg.2315"/>
<organism evidence="3 4">
    <name type="scientific">Erwinia mallotivora</name>
    <dbReference type="NCBI Taxonomy" id="69222"/>
    <lineage>
        <taxon>Bacteria</taxon>
        <taxon>Pseudomonadati</taxon>
        <taxon>Pseudomonadota</taxon>
        <taxon>Gammaproteobacteria</taxon>
        <taxon>Enterobacterales</taxon>
        <taxon>Erwiniaceae</taxon>
        <taxon>Erwinia</taxon>
    </lineage>
</organism>
<feature type="active site" description="Proton acceptor" evidence="2">
    <location>
        <position position="125"/>
    </location>
</feature>
<dbReference type="PANTHER" id="PTHR35561:SF1">
    <property type="entry name" value="RNA 2',3'-CYCLIC PHOSPHODIESTERASE"/>
    <property type="match status" value="1"/>
</dbReference>
<dbReference type="STRING" id="69222.BG55_11135"/>
<dbReference type="Proteomes" id="UP000019918">
    <property type="component" value="Unassembled WGS sequence"/>
</dbReference>
<keyword evidence="3" id="KW-0436">Ligase</keyword>
<dbReference type="Gene3D" id="3.90.1140.10">
    <property type="entry name" value="Cyclic phosphodiesterase"/>
    <property type="match status" value="1"/>
</dbReference>
<protein>
    <recommendedName>
        <fullName evidence="2">RNA 2',3'-cyclic phosphodiesterase</fullName>
        <shortName evidence="2">RNA 2',3'-CPDase</shortName>
        <ecNumber evidence="2">3.1.4.58</ecNumber>
    </recommendedName>
</protein>
<comment type="similarity">
    <text evidence="2">Belongs to the 2H phosphoesterase superfamily. ThpR family.</text>
</comment>
<dbReference type="AlphaFoldDB" id="A0A014M1H8"/>
<dbReference type="RefSeq" id="WP_034937248.1">
    <property type="nucleotide sequence ID" value="NZ_JFHN01000045.1"/>
</dbReference>
<evidence type="ECO:0000313" key="4">
    <source>
        <dbReference type="Proteomes" id="UP000019918"/>
    </source>
</evidence>